<keyword evidence="3" id="KW-1185">Reference proteome</keyword>
<gene>
    <name evidence="2" type="ORF">J2Z79_003508</name>
</gene>
<comment type="caution">
    <text evidence="2">The sequence shown here is derived from an EMBL/GenBank/DDBJ whole genome shotgun (WGS) entry which is preliminary data.</text>
</comment>
<evidence type="ECO:0000256" key="1">
    <source>
        <dbReference type="SAM" id="MobiDB-lite"/>
    </source>
</evidence>
<feature type="region of interest" description="Disordered" evidence="1">
    <location>
        <begin position="1"/>
        <end position="24"/>
    </location>
</feature>
<dbReference type="Proteomes" id="UP001519289">
    <property type="component" value="Unassembled WGS sequence"/>
</dbReference>
<evidence type="ECO:0000313" key="2">
    <source>
        <dbReference type="EMBL" id="MBP2020054.1"/>
    </source>
</evidence>
<accession>A0ABS4JWZ8</accession>
<evidence type="ECO:0000313" key="3">
    <source>
        <dbReference type="Proteomes" id="UP001519289"/>
    </source>
</evidence>
<organism evidence="2 3">
    <name type="scientific">Symbiobacterium terraclitae</name>
    <dbReference type="NCBI Taxonomy" id="557451"/>
    <lineage>
        <taxon>Bacteria</taxon>
        <taxon>Bacillati</taxon>
        <taxon>Bacillota</taxon>
        <taxon>Clostridia</taxon>
        <taxon>Eubacteriales</taxon>
        <taxon>Symbiobacteriaceae</taxon>
        <taxon>Symbiobacterium</taxon>
    </lineage>
</organism>
<dbReference type="RefSeq" id="WP_209468156.1">
    <property type="nucleotide sequence ID" value="NZ_JAGGLG010000045.1"/>
</dbReference>
<reference evidence="2 3" key="1">
    <citation type="submission" date="2021-03" db="EMBL/GenBank/DDBJ databases">
        <title>Genomic Encyclopedia of Type Strains, Phase IV (KMG-IV): sequencing the most valuable type-strain genomes for metagenomic binning, comparative biology and taxonomic classification.</title>
        <authorList>
            <person name="Goeker M."/>
        </authorList>
    </citation>
    <scope>NUCLEOTIDE SEQUENCE [LARGE SCALE GENOMIC DNA]</scope>
    <source>
        <strain evidence="2 3">DSM 27138</strain>
    </source>
</reference>
<sequence>MPQENRPSRPWRGSDKDRDSSQLTEGHLNRALLARRHLLERAAVPVAYMVERLAGLNAQEPQHAYVSL</sequence>
<name>A0ABS4JWZ8_9FIRM</name>
<dbReference type="EMBL" id="JAGGLG010000045">
    <property type="protein sequence ID" value="MBP2020054.1"/>
    <property type="molecule type" value="Genomic_DNA"/>
</dbReference>
<proteinExistence type="predicted"/>
<protein>
    <submittedName>
        <fullName evidence="2">Uncharacterized protein</fullName>
    </submittedName>
</protein>